<gene>
    <name evidence="2" type="ORF">DdX_00895</name>
</gene>
<name>A0AAD4NEJ4_9BILA</name>
<dbReference type="Proteomes" id="UP001201812">
    <property type="component" value="Unassembled WGS sequence"/>
</dbReference>
<evidence type="ECO:0000313" key="3">
    <source>
        <dbReference type="Proteomes" id="UP001201812"/>
    </source>
</evidence>
<evidence type="ECO:0000256" key="1">
    <source>
        <dbReference type="SAM" id="Phobius"/>
    </source>
</evidence>
<reference evidence="2" key="1">
    <citation type="submission" date="2022-01" db="EMBL/GenBank/DDBJ databases">
        <title>Genome Sequence Resource for Two Populations of Ditylenchus destructor, the Migratory Endoparasitic Phytonematode.</title>
        <authorList>
            <person name="Zhang H."/>
            <person name="Lin R."/>
            <person name="Xie B."/>
        </authorList>
    </citation>
    <scope>NUCLEOTIDE SEQUENCE</scope>
    <source>
        <strain evidence="2">BazhouSP</strain>
    </source>
</reference>
<keyword evidence="3" id="KW-1185">Reference proteome</keyword>
<comment type="caution">
    <text evidence="2">The sequence shown here is derived from an EMBL/GenBank/DDBJ whole genome shotgun (WGS) entry which is preliminary data.</text>
</comment>
<protein>
    <submittedName>
        <fullName evidence="2">Uncharacterized protein</fullName>
    </submittedName>
</protein>
<evidence type="ECO:0000313" key="2">
    <source>
        <dbReference type="EMBL" id="KAI1728697.1"/>
    </source>
</evidence>
<organism evidence="2 3">
    <name type="scientific">Ditylenchus destructor</name>
    <dbReference type="NCBI Taxonomy" id="166010"/>
    <lineage>
        <taxon>Eukaryota</taxon>
        <taxon>Metazoa</taxon>
        <taxon>Ecdysozoa</taxon>
        <taxon>Nematoda</taxon>
        <taxon>Chromadorea</taxon>
        <taxon>Rhabditida</taxon>
        <taxon>Tylenchina</taxon>
        <taxon>Tylenchomorpha</taxon>
        <taxon>Sphaerularioidea</taxon>
        <taxon>Anguinidae</taxon>
        <taxon>Anguininae</taxon>
        <taxon>Ditylenchus</taxon>
    </lineage>
</organism>
<keyword evidence="1" id="KW-0812">Transmembrane</keyword>
<feature type="transmembrane region" description="Helical" evidence="1">
    <location>
        <begin position="91"/>
        <end position="110"/>
    </location>
</feature>
<accession>A0AAD4NEJ4</accession>
<proteinExistence type="predicted"/>
<keyword evidence="1" id="KW-0472">Membrane</keyword>
<keyword evidence="1" id="KW-1133">Transmembrane helix</keyword>
<sequence length="146" mass="16353">MSSLMCNIFSADAKCSDVAPNIGDNPMYRCEQISRSDEQNDESVAFTQCYDPTVNSKTTHGAVLAHDVTCNSSILVMTSNQGGDITCEIEMLARFCFVLIFFAFYGYLLITAVKNEEELCHSQSSNPEMMIYQSNLRSRKRTLNDC</sequence>
<dbReference type="AlphaFoldDB" id="A0AAD4NEJ4"/>
<dbReference type="EMBL" id="JAKKPZ010000001">
    <property type="protein sequence ID" value="KAI1728697.1"/>
    <property type="molecule type" value="Genomic_DNA"/>
</dbReference>